<proteinExistence type="predicted"/>
<dbReference type="EMBL" id="AHEF01000105">
    <property type="protein sequence ID" value="EOP78611.1"/>
    <property type="molecule type" value="Genomic_DNA"/>
</dbReference>
<comment type="caution">
    <text evidence="1">The sequence shown here is derived from an EMBL/GenBank/DDBJ whole genome shotgun (WGS) entry which is preliminary data.</text>
</comment>
<organism evidence="1 2">
    <name type="scientific">Bacillus cereus HuB4-4</name>
    <dbReference type="NCBI Taxonomy" id="1053211"/>
    <lineage>
        <taxon>Bacteria</taxon>
        <taxon>Bacillati</taxon>
        <taxon>Bacillota</taxon>
        <taxon>Bacilli</taxon>
        <taxon>Bacillales</taxon>
        <taxon>Bacillaceae</taxon>
        <taxon>Bacillus</taxon>
        <taxon>Bacillus cereus group</taxon>
    </lineage>
</organism>
<evidence type="ECO:0000313" key="2">
    <source>
        <dbReference type="Proteomes" id="UP000014009"/>
    </source>
</evidence>
<accession>A0A9W5QN14</accession>
<dbReference type="Proteomes" id="UP000014009">
    <property type="component" value="Unassembled WGS sequence"/>
</dbReference>
<reference evidence="1 2" key="1">
    <citation type="submission" date="2012-12" db="EMBL/GenBank/DDBJ databases">
        <title>The Genome Sequence of Bacillus cereus HuB4-4.</title>
        <authorList>
            <consortium name="The Broad Institute Genome Sequencing Platform"/>
            <consortium name="The Broad Institute Genome Sequencing Center for Infectious Disease"/>
            <person name="Feldgarden M."/>
            <person name="Van der Auwera G.A."/>
            <person name="Mahillon J."/>
            <person name="Duprez V."/>
            <person name="Timmery S."/>
            <person name="Mattelet C."/>
            <person name="Dierick K."/>
            <person name="Sun M."/>
            <person name="Yu Z."/>
            <person name="Zhu L."/>
            <person name="Hu X."/>
            <person name="Shank E.B."/>
            <person name="Swiecicka I."/>
            <person name="Hansen B.M."/>
            <person name="Andrup L."/>
            <person name="Walker B."/>
            <person name="Young S.K."/>
            <person name="Zeng Q."/>
            <person name="Gargeya S."/>
            <person name="Fitzgerald M."/>
            <person name="Haas B."/>
            <person name="Abouelleil A."/>
            <person name="Alvarado L."/>
            <person name="Arachchi H.M."/>
            <person name="Berlin A.M."/>
            <person name="Chapman S.B."/>
            <person name="Dewar J."/>
            <person name="Goldberg J."/>
            <person name="Griggs A."/>
            <person name="Gujja S."/>
            <person name="Hansen M."/>
            <person name="Howarth C."/>
            <person name="Imamovic A."/>
            <person name="Larimer J."/>
            <person name="McCowan C."/>
            <person name="Murphy C."/>
            <person name="Neiman D."/>
            <person name="Pearson M."/>
            <person name="Priest M."/>
            <person name="Roberts A."/>
            <person name="Saif S."/>
            <person name="Shea T."/>
            <person name="Sisk P."/>
            <person name="Sykes S."/>
            <person name="Wortman J."/>
            <person name="Nusbaum C."/>
            <person name="Birren B."/>
        </authorList>
    </citation>
    <scope>NUCLEOTIDE SEQUENCE [LARGE SCALE GENOMIC DNA]</scope>
    <source>
        <strain evidence="1 2">HuB4-4</strain>
    </source>
</reference>
<gene>
    <name evidence="1" type="ORF">IGM_06562</name>
</gene>
<dbReference type="AlphaFoldDB" id="A0A9W5QN14"/>
<sequence length="36" mass="3974">TGKIKPIEKTLTFGYVGLATPFHELKKVGQGLFLLQ</sequence>
<protein>
    <submittedName>
        <fullName evidence="1">Uncharacterized protein</fullName>
    </submittedName>
</protein>
<name>A0A9W5QN14_BACCE</name>
<evidence type="ECO:0000313" key="1">
    <source>
        <dbReference type="EMBL" id="EOP78611.1"/>
    </source>
</evidence>
<feature type="non-terminal residue" evidence="1">
    <location>
        <position position="1"/>
    </location>
</feature>